<keyword evidence="2" id="KW-0813">Transport</keyword>
<dbReference type="RefSeq" id="WP_146682845.1">
    <property type="nucleotide sequence ID" value="NZ_CP019646.1"/>
</dbReference>
<dbReference type="Gene3D" id="3.40.190.10">
    <property type="entry name" value="Periplasmic binding protein-like II"/>
    <property type="match status" value="1"/>
</dbReference>
<name>A0A1Q2MEA8_9BACT</name>
<dbReference type="OrthoDB" id="48318at2"/>
<dbReference type="GO" id="GO:0015833">
    <property type="term" value="P:peptide transport"/>
    <property type="evidence" value="ECO:0007669"/>
    <property type="project" value="TreeGrafter"/>
</dbReference>
<dbReference type="PANTHER" id="PTHR30290">
    <property type="entry name" value="PERIPLASMIC BINDING COMPONENT OF ABC TRANSPORTER"/>
    <property type="match status" value="1"/>
</dbReference>
<evidence type="ECO:0000259" key="4">
    <source>
        <dbReference type="Pfam" id="PF00496"/>
    </source>
</evidence>
<dbReference type="GO" id="GO:0043190">
    <property type="term" value="C:ATP-binding cassette (ABC) transporter complex"/>
    <property type="evidence" value="ECO:0007669"/>
    <property type="project" value="InterPro"/>
</dbReference>
<feature type="domain" description="Solute-binding protein family 5" evidence="4">
    <location>
        <begin position="116"/>
        <end position="483"/>
    </location>
</feature>
<keyword evidence="3" id="KW-0732">Signal</keyword>
<evidence type="ECO:0000313" key="6">
    <source>
        <dbReference type="Proteomes" id="UP000188181"/>
    </source>
</evidence>
<comment type="similarity">
    <text evidence="1">Belongs to the bacterial solute-binding protein 5 family.</text>
</comment>
<sequence>MGSKSTFFKFFVVVTLVVLLIFQILAMKQSDRLYERINKLQKDMGNMSFSSGNGSPASSSDDSKAGDWLVRRIGSEPPTLNPITYKDLYASLICGSDGGNNIFETLLTYNYDTAELEALLAESWEISDDGLEFTFTIRDDAYFSDGTPVTSDDLIFAYETIINPEIDAANLANYYKDVEGYERIDNKTVVFKMSRAYFKSLEMLGGIPVIPKHVYQFEDASEFNQNRADPVGSGPYLFDKWDVGSQIVLTRNENYWGSKPNFKKIVYRVISNDKAALQALQSHTLDVLSVTPEQFVKYSQDEEFCNNFHVISYWNPSSGFTYVGWNSESRFFKDKLVRQAMTHIVDRDAINEHLFKNLFRVTTGPFFFMGHQNNPEIEPWPFDPQRACELLDEAGWKDTDGDGVRDKNGVPFNFKLTTVSANETGEKMCLLIKDQLEQVGVIMELDPYEWSVFTDKLHKREFEAVTLGWSGALESDPYQVWHSSQIEGGSNYVGFNVPRADELIVQARATIDPDKRNKLFHEFHAILHEQQPYTFMFNRKSLVFIDKRIENVTIHKLGLNSKEWYVPQDKQRYH</sequence>
<organism evidence="5 6">
    <name type="scientific">Limihaloglobus sulfuriphilus</name>
    <dbReference type="NCBI Taxonomy" id="1851148"/>
    <lineage>
        <taxon>Bacteria</taxon>
        <taxon>Pseudomonadati</taxon>
        <taxon>Planctomycetota</taxon>
        <taxon>Phycisphaerae</taxon>
        <taxon>Sedimentisphaerales</taxon>
        <taxon>Sedimentisphaeraceae</taxon>
        <taxon>Limihaloglobus</taxon>
    </lineage>
</organism>
<dbReference type="GO" id="GO:1904680">
    <property type="term" value="F:peptide transmembrane transporter activity"/>
    <property type="evidence" value="ECO:0007669"/>
    <property type="project" value="TreeGrafter"/>
</dbReference>
<dbReference type="Pfam" id="PF00496">
    <property type="entry name" value="SBP_bac_5"/>
    <property type="match status" value="1"/>
</dbReference>
<reference evidence="6" key="1">
    <citation type="submission" date="2017-02" db="EMBL/GenBank/DDBJ databases">
        <title>Comparative genomics and description of representatives of a novel lineage of planctomycetes thriving in anoxic sediments.</title>
        <authorList>
            <person name="Spring S."/>
            <person name="Bunk B."/>
            <person name="Sproer C."/>
        </authorList>
    </citation>
    <scope>NUCLEOTIDE SEQUENCE [LARGE SCALE GENOMIC DNA]</scope>
    <source>
        <strain evidence="6">SM-Chi-D1</strain>
    </source>
</reference>
<dbReference type="CDD" id="cd08514">
    <property type="entry name" value="PBP2_AppA_like"/>
    <property type="match status" value="1"/>
</dbReference>
<evidence type="ECO:0000256" key="1">
    <source>
        <dbReference type="ARBA" id="ARBA00005695"/>
    </source>
</evidence>
<dbReference type="InterPro" id="IPR039424">
    <property type="entry name" value="SBP_5"/>
</dbReference>
<proteinExistence type="inferred from homology"/>
<dbReference type="InterPro" id="IPR030678">
    <property type="entry name" value="Peptide/Ni-bd"/>
</dbReference>
<dbReference type="PANTHER" id="PTHR30290:SF9">
    <property type="entry name" value="OLIGOPEPTIDE-BINDING PROTEIN APPA"/>
    <property type="match status" value="1"/>
</dbReference>
<dbReference type="EMBL" id="CP019646">
    <property type="protein sequence ID" value="AQQ70592.1"/>
    <property type="molecule type" value="Genomic_DNA"/>
</dbReference>
<dbReference type="PIRSF" id="PIRSF002741">
    <property type="entry name" value="MppA"/>
    <property type="match status" value="1"/>
</dbReference>
<protein>
    <submittedName>
        <fullName evidence="5">Oligopeptide-binding protein AppA</fullName>
    </submittedName>
</protein>
<dbReference type="GO" id="GO:0030288">
    <property type="term" value="C:outer membrane-bounded periplasmic space"/>
    <property type="evidence" value="ECO:0007669"/>
    <property type="project" value="UniProtKB-ARBA"/>
</dbReference>
<dbReference type="Proteomes" id="UP000188181">
    <property type="component" value="Chromosome"/>
</dbReference>
<gene>
    <name evidence="5" type="primary">appA</name>
    <name evidence="5" type="ORF">SMSP2_00945</name>
</gene>
<dbReference type="InterPro" id="IPR000914">
    <property type="entry name" value="SBP_5_dom"/>
</dbReference>
<dbReference type="STRING" id="1851148.SMSP2_00945"/>
<dbReference type="AlphaFoldDB" id="A0A1Q2MEA8"/>
<accession>A0A1Q2MEA8</accession>
<dbReference type="Gene3D" id="3.10.105.10">
    <property type="entry name" value="Dipeptide-binding Protein, Domain 3"/>
    <property type="match status" value="1"/>
</dbReference>
<keyword evidence="6" id="KW-1185">Reference proteome</keyword>
<dbReference type="Gene3D" id="3.90.76.10">
    <property type="entry name" value="Dipeptide-binding Protein, Domain 1"/>
    <property type="match status" value="1"/>
</dbReference>
<dbReference type="SUPFAM" id="SSF53850">
    <property type="entry name" value="Periplasmic binding protein-like II"/>
    <property type="match status" value="1"/>
</dbReference>
<evidence type="ECO:0000313" key="5">
    <source>
        <dbReference type="EMBL" id="AQQ70592.1"/>
    </source>
</evidence>
<evidence type="ECO:0000256" key="2">
    <source>
        <dbReference type="ARBA" id="ARBA00022448"/>
    </source>
</evidence>
<evidence type="ECO:0000256" key="3">
    <source>
        <dbReference type="ARBA" id="ARBA00022729"/>
    </source>
</evidence>
<dbReference type="KEGG" id="pbas:SMSP2_00945"/>